<evidence type="ECO:0000313" key="1">
    <source>
        <dbReference type="EMBL" id="AIE92583.1"/>
    </source>
</evidence>
<dbReference type="EMBL" id="KF900370">
    <property type="protein sequence ID" value="AIE92583.1"/>
    <property type="molecule type" value="Genomic_DNA"/>
</dbReference>
<sequence>MNLMRFLSFRNNSNNKSKFLSAIKEIEFHKKELSNIKLKLEHKNKRLLDYTVQSREQGDEARFNLYASEHVELKKVLNMVNSSELALSQILIRIESVMEVGNVVDKVSSALNSLHNISSDVLRVKPALENTSQEVNDTLSSMLLDLETISPDLNLSLQPLSDEGSDLLNEIKKYAENKTLETVEQASSTLSPANISEMLSEDNSIELDQFKENADMLSSLPSTFSKKERELTPA</sequence>
<reference evidence="1" key="1">
    <citation type="journal article" date="2014" name="Genome Biol. Evol.">
        <title>Pangenome evidence for extensive interdomain horizontal transfer affecting lineage core and shell genes in uncultured planktonic thaumarchaeota and euryarchaeota.</title>
        <authorList>
            <person name="Deschamps P."/>
            <person name="Zivanovic Y."/>
            <person name="Moreira D."/>
            <person name="Rodriguez-Valera F."/>
            <person name="Lopez-Garcia P."/>
        </authorList>
    </citation>
    <scope>NUCLEOTIDE SEQUENCE</scope>
</reference>
<protein>
    <submittedName>
        <fullName evidence="1">Conserved protein implicated in secretion</fullName>
    </submittedName>
</protein>
<organism evidence="1">
    <name type="scientific">uncultured marine thaumarchaeote AD1000_24_H07</name>
    <dbReference type="NCBI Taxonomy" id="1455902"/>
    <lineage>
        <taxon>Archaea</taxon>
        <taxon>Nitrososphaerota</taxon>
        <taxon>environmental samples</taxon>
    </lineage>
</organism>
<dbReference type="Gene3D" id="6.10.140.1230">
    <property type="match status" value="1"/>
</dbReference>
<accession>A0A075FMV3</accession>
<proteinExistence type="predicted"/>
<dbReference type="AlphaFoldDB" id="A0A075FMV3"/>
<name>A0A075FMV3_9ARCH</name>